<dbReference type="Proteomes" id="UP000298213">
    <property type="component" value="Unassembled WGS sequence"/>
</dbReference>
<evidence type="ECO:0000313" key="2">
    <source>
        <dbReference type="EMBL" id="TFI56994.1"/>
    </source>
</evidence>
<protein>
    <submittedName>
        <fullName evidence="2">Uncharacterized protein</fullName>
    </submittedName>
</protein>
<evidence type="ECO:0000313" key="3">
    <source>
        <dbReference type="Proteomes" id="UP000298213"/>
    </source>
</evidence>
<keyword evidence="3" id="KW-1185">Reference proteome</keyword>
<organism evidence="2 3">
    <name type="scientific">Sphingomonas parva</name>
    <dbReference type="NCBI Taxonomy" id="2555898"/>
    <lineage>
        <taxon>Bacteria</taxon>
        <taxon>Pseudomonadati</taxon>
        <taxon>Pseudomonadota</taxon>
        <taxon>Alphaproteobacteria</taxon>
        <taxon>Sphingomonadales</taxon>
        <taxon>Sphingomonadaceae</taxon>
        <taxon>Sphingomonas</taxon>
    </lineage>
</organism>
<feature type="compositionally biased region" description="Basic residues" evidence="1">
    <location>
        <begin position="59"/>
        <end position="72"/>
    </location>
</feature>
<dbReference type="RefSeq" id="WP_135089367.1">
    <property type="nucleotide sequence ID" value="NZ_SPDV01000042.1"/>
</dbReference>
<evidence type="ECO:0000256" key="1">
    <source>
        <dbReference type="SAM" id="MobiDB-lite"/>
    </source>
</evidence>
<dbReference type="AlphaFoldDB" id="A0A4Y8ZM05"/>
<gene>
    <name evidence="2" type="ORF">E2493_17285</name>
</gene>
<dbReference type="EMBL" id="SPDV01000042">
    <property type="protein sequence ID" value="TFI56994.1"/>
    <property type="molecule type" value="Genomic_DNA"/>
</dbReference>
<accession>A0A4Y8ZM05</accession>
<sequence length="92" mass="10860">MTNSTALRDRAAQCRQLASDYHPDVAKPLIQKAEMLEREAARIERSGVERRREEVRWSAQRRPRTFGRSRTRHPVIERQAGILFPLWEPPRI</sequence>
<proteinExistence type="predicted"/>
<feature type="region of interest" description="Disordered" evidence="1">
    <location>
        <begin position="52"/>
        <end position="72"/>
    </location>
</feature>
<comment type="caution">
    <text evidence="2">The sequence shown here is derived from an EMBL/GenBank/DDBJ whole genome shotgun (WGS) entry which is preliminary data.</text>
</comment>
<name>A0A4Y8ZM05_9SPHN</name>
<reference evidence="2 3" key="1">
    <citation type="submission" date="2019-03" db="EMBL/GenBank/DDBJ databases">
        <title>Genome sequence of Sphingomonas sp. 17J27-24.</title>
        <authorList>
            <person name="Kim M."/>
            <person name="Maeng S."/>
            <person name="Sathiyaraj S."/>
        </authorList>
    </citation>
    <scope>NUCLEOTIDE SEQUENCE [LARGE SCALE GENOMIC DNA]</scope>
    <source>
        <strain evidence="2 3">17J27-24</strain>
    </source>
</reference>